<comment type="caution">
    <text evidence="1">The sequence shown here is derived from an EMBL/GenBank/DDBJ whole genome shotgun (WGS) entry which is preliminary data.</text>
</comment>
<sequence length="144" mass="15358">RSNTDHHIEVAIHTTSKESSVWTYIFSPAFLNLNNPFSQQRLALIPWPFAATDEVAGSRGQPPVILYGGSKAMVTVTRRYLWITLSASEIVSSSPALLPLRLSSAVASVELCGGKPAFAGEGGVSLALTHPPLLRGCVGGKISW</sequence>
<organism evidence="1 2">
    <name type="scientific">Punica granatum</name>
    <name type="common">Pomegranate</name>
    <dbReference type="NCBI Taxonomy" id="22663"/>
    <lineage>
        <taxon>Eukaryota</taxon>
        <taxon>Viridiplantae</taxon>
        <taxon>Streptophyta</taxon>
        <taxon>Embryophyta</taxon>
        <taxon>Tracheophyta</taxon>
        <taxon>Spermatophyta</taxon>
        <taxon>Magnoliopsida</taxon>
        <taxon>eudicotyledons</taxon>
        <taxon>Gunneridae</taxon>
        <taxon>Pentapetalae</taxon>
        <taxon>rosids</taxon>
        <taxon>malvids</taxon>
        <taxon>Myrtales</taxon>
        <taxon>Lythraceae</taxon>
        <taxon>Punica</taxon>
    </lineage>
</organism>
<accession>A0A2I0HX96</accession>
<proteinExistence type="predicted"/>
<evidence type="ECO:0000313" key="1">
    <source>
        <dbReference type="EMBL" id="PKI36337.1"/>
    </source>
</evidence>
<keyword evidence="2" id="KW-1185">Reference proteome</keyword>
<name>A0A2I0HX96_PUNGR</name>
<feature type="non-terminal residue" evidence="1">
    <location>
        <position position="1"/>
    </location>
</feature>
<dbReference type="Proteomes" id="UP000233551">
    <property type="component" value="Unassembled WGS sequence"/>
</dbReference>
<protein>
    <submittedName>
        <fullName evidence="1">Uncharacterized protein</fullName>
    </submittedName>
</protein>
<dbReference type="AlphaFoldDB" id="A0A2I0HX96"/>
<reference evidence="1 2" key="1">
    <citation type="submission" date="2017-11" db="EMBL/GenBank/DDBJ databases">
        <title>De-novo sequencing of pomegranate (Punica granatum L.) genome.</title>
        <authorList>
            <person name="Akparov Z."/>
            <person name="Amiraslanov A."/>
            <person name="Hajiyeva S."/>
            <person name="Abbasov M."/>
            <person name="Kaur K."/>
            <person name="Hamwieh A."/>
            <person name="Solovyev V."/>
            <person name="Salamov A."/>
            <person name="Braich B."/>
            <person name="Kosarev P."/>
            <person name="Mahmoud A."/>
            <person name="Hajiyev E."/>
            <person name="Babayeva S."/>
            <person name="Izzatullayeva V."/>
            <person name="Mammadov A."/>
            <person name="Mammadov A."/>
            <person name="Sharifova S."/>
            <person name="Ojaghi J."/>
            <person name="Eynullazada K."/>
            <person name="Bayramov B."/>
            <person name="Abdulazimova A."/>
            <person name="Shahmuradov I."/>
        </authorList>
    </citation>
    <scope>NUCLEOTIDE SEQUENCE [LARGE SCALE GENOMIC DNA]</scope>
    <source>
        <strain evidence="2">cv. AG2017</strain>
        <tissue evidence="1">Leaf</tissue>
    </source>
</reference>
<gene>
    <name evidence="1" type="ORF">CRG98_043261</name>
</gene>
<evidence type="ECO:0000313" key="2">
    <source>
        <dbReference type="Proteomes" id="UP000233551"/>
    </source>
</evidence>
<dbReference type="EMBL" id="PGOL01004903">
    <property type="protein sequence ID" value="PKI36337.1"/>
    <property type="molecule type" value="Genomic_DNA"/>
</dbReference>